<keyword evidence="9 14" id="KW-0067">ATP-binding</keyword>
<dbReference type="AlphaFoldDB" id="A0AAD6KCA4"/>
<evidence type="ECO:0000256" key="9">
    <source>
        <dbReference type="ARBA" id="ARBA00022840"/>
    </source>
</evidence>
<evidence type="ECO:0000313" key="16">
    <source>
        <dbReference type="Proteomes" id="UP001162972"/>
    </source>
</evidence>
<keyword evidence="6" id="KW-0812">Transmembrane</keyword>
<keyword evidence="10" id="KW-1133">Transmembrane helix</keyword>
<dbReference type="SUPFAM" id="SSF56112">
    <property type="entry name" value="Protein kinase-like (PK-like)"/>
    <property type="match status" value="1"/>
</dbReference>
<comment type="subcellular location">
    <subcellularLocation>
        <location evidence="1">Cell membrane</location>
        <topology evidence="1">Single-pass membrane protein</topology>
    </subcellularLocation>
</comment>
<comment type="catalytic activity">
    <reaction evidence="13">
        <text>L-seryl-[protein] + ATP = O-phospho-L-seryl-[protein] + ADP + H(+)</text>
        <dbReference type="Rhea" id="RHEA:17989"/>
        <dbReference type="Rhea" id="RHEA-COMP:9863"/>
        <dbReference type="Rhea" id="RHEA-COMP:11604"/>
        <dbReference type="ChEBI" id="CHEBI:15378"/>
        <dbReference type="ChEBI" id="CHEBI:29999"/>
        <dbReference type="ChEBI" id="CHEBI:30616"/>
        <dbReference type="ChEBI" id="CHEBI:83421"/>
        <dbReference type="ChEBI" id="CHEBI:456216"/>
        <dbReference type="EC" id="2.7.11.1"/>
    </reaction>
</comment>
<comment type="catalytic activity">
    <reaction evidence="12">
        <text>L-threonyl-[protein] + ATP = O-phospho-L-threonyl-[protein] + ADP + H(+)</text>
        <dbReference type="Rhea" id="RHEA:46608"/>
        <dbReference type="Rhea" id="RHEA-COMP:11060"/>
        <dbReference type="Rhea" id="RHEA-COMP:11605"/>
        <dbReference type="ChEBI" id="CHEBI:15378"/>
        <dbReference type="ChEBI" id="CHEBI:30013"/>
        <dbReference type="ChEBI" id="CHEBI:30616"/>
        <dbReference type="ChEBI" id="CHEBI:61977"/>
        <dbReference type="ChEBI" id="CHEBI:456216"/>
        <dbReference type="EC" id="2.7.11.1"/>
    </reaction>
</comment>
<dbReference type="InterPro" id="IPR017441">
    <property type="entry name" value="Protein_kinase_ATP_BS"/>
</dbReference>
<dbReference type="GO" id="GO:0005886">
    <property type="term" value="C:plasma membrane"/>
    <property type="evidence" value="ECO:0007669"/>
    <property type="project" value="UniProtKB-SubCell"/>
</dbReference>
<dbReference type="InterPro" id="IPR047117">
    <property type="entry name" value="PERK1-13-like"/>
</dbReference>
<dbReference type="GO" id="GO:0005524">
    <property type="term" value="F:ATP binding"/>
    <property type="evidence" value="ECO:0007669"/>
    <property type="project" value="UniProtKB-UniRule"/>
</dbReference>
<dbReference type="PANTHER" id="PTHR47982">
    <property type="entry name" value="PROLINE-RICH RECEPTOR-LIKE PROTEIN KINASE PERK4"/>
    <property type="match status" value="1"/>
</dbReference>
<evidence type="ECO:0000256" key="5">
    <source>
        <dbReference type="ARBA" id="ARBA00022679"/>
    </source>
</evidence>
<gene>
    <name evidence="15" type="ORF">OIU84_028213</name>
</gene>
<dbReference type="EC" id="2.7.11.1" evidence="2"/>
<dbReference type="Proteomes" id="UP001162972">
    <property type="component" value="Chromosome 17"/>
</dbReference>
<protein>
    <recommendedName>
        <fullName evidence="2">non-specific serine/threonine protein kinase</fullName>
        <ecNumber evidence="2">2.7.11.1</ecNumber>
    </recommendedName>
</protein>
<evidence type="ECO:0000256" key="8">
    <source>
        <dbReference type="ARBA" id="ARBA00022777"/>
    </source>
</evidence>
<dbReference type="GO" id="GO:0004674">
    <property type="term" value="F:protein serine/threonine kinase activity"/>
    <property type="evidence" value="ECO:0007669"/>
    <property type="project" value="UniProtKB-KW"/>
</dbReference>
<dbReference type="Gene3D" id="3.30.200.20">
    <property type="entry name" value="Phosphorylase Kinase, domain 1"/>
    <property type="match status" value="1"/>
</dbReference>
<keyword evidence="7 14" id="KW-0547">Nucleotide-binding</keyword>
<evidence type="ECO:0000256" key="12">
    <source>
        <dbReference type="ARBA" id="ARBA00047899"/>
    </source>
</evidence>
<evidence type="ECO:0000256" key="4">
    <source>
        <dbReference type="ARBA" id="ARBA00022527"/>
    </source>
</evidence>
<dbReference type="PANTHER" id="PTHR47982:SF44">
    <property type="entry name" value="PROLINE-RICH RECEPTOR-LIKE PROTEIN KINASE PERK13-RELATED"/>
    <property type="match status" value="1"/>
</dbReference>
<feature type="binding site" evidence="14">
    <location>
        <position position="149"/>
    </location>
    <ligand>
        <name>ATP</name>
        <dbReference type="ChEBI" id="CHEBI:30616"/>
    </ligand>
</feature>
<accession>A0AAD6KCA4</accession>
<organism evidence="15 16">
    <name type="scientific">Salix udensis</name>
    <dbReference type="NCBI Taxonomy" id="889485"/>
    <lineage>
        <taxon>Eukaryota</taxon>
        <taxon>Viridiplantae</taxon>
        <taxon>Streptophyta</taxon>
        <taxon>Embryophyta</taxon>
        <taxon>Tracheophyta</taxon>
        <taxon>Spermatophyta</taxon>
        <taxon>Magnoliopsida</taxon>
        <taxon>eudicotyledons</taxon>
        <taxon>Gunneridae</taxon>
        <taxon>Pentapetalae</taxon>
        <taxon>rosids</taxon>
        <taxon>fabids</taxon>
        <taxon>Malpighiales</taxon>
        <taxon>Salicaceae</taxon>
        <taxon>Saliceae</taxon>
        <taxon>Salix</taxon>
    </lineage>
</organism>
<evidence type="ECO:0000256" key="3">
    <source>
        <dbReference type="ARBA" id="ARBA00022475"/>
    </source>
</evidence>
<keyword evidence="11" id="KW-0472">Membrane</keyword>
<keyword evidence="4" id="KW-0723">Serine/threonine-protein kinase</keyword>
<keyword evidence="3" id="KW-1003">Cell membrane</keyword>
<evidence type="ECO:0000256" key="10">
    <source>
        <dbReference type="ARBA" id="ARBA00022989"/>
    </source>
</evidence>
<evidence type="ECO:0000256" key="7">
    <source>
        <dbReference type="ARBA" id="ARBA00022741"/>
    </source>
</evidence>
<keyword evidence="16" id="KW-1185">Reference proteome</keyword>
<evidence type="ECO:0000256" key="13">
    <source>
        <dbReference type="ARBA" id="ARBA00048679"/>
    </source>
</evidence>
<reference evidence="15 16" key="1">
    <citation type="journal article" date="2023" name="Int. J. Mol. Sci.">
        <title>De Novo Assembly and Annotation of 11 Diverse Shrub Willow (Salix) Genomes Reveals Novel Gene Organization in Sex-Linked Regions.</title>
        <authorList>
            <person name="Hyden B."/>
            <person name="Feng K."/>
            <person name="Yates T.B."/>
            <person name="Jawdy S."/>
            <person name="Cereghino C."/>
            <person name="Smart L.B."/>
            <person name="Muchero W."/>
        </authorList>
    </citation>
    <scope>NUCLEOTIDE SEQUENCE [LARGE SCALE GENOMIC DNA]</scope>
    <source>
        <tissue evidence="15">Shoot tip</tissue>
    </source>
</reference>
<dbReference type="InterPro" id="IPR011009">
    <property type="entry name" value="Kinase-like_dom_sf"/>
</dbReference>
<evidence type="ECO:0000256" key="1">
    <source>
        <dbReference type="ARBA" id="ARBA00004162"/>
    </source>
</evidence>
<keyword evidence="5" id="KW-0808">Transferase</keyword>
<comment type="caution">
    <text evidence="15">The sequence shown here is derived from an EMBL/GenBank/DDBJ whole genome shotgun (WGS) entry which is preliminary data.</text>
</comment>
<evidence type="ECO:0000313" key="15">
    <source>
        <dbReference type="EMBL" id="KAJ6420800.1"/>
    </source>
</evidence>
<evidence type="ECO:0000256" key="14">
    <source>
        <dbReference type="PROSITE-ProRule" id="PRU10141"/>
    </source>
</evidence>
<proteinExistence type="predicted"/>
<dbReference type="PROSITE" id="PS00107">
    <property type="entry name" value="PROTEIN_KINASE_ATP"/>
    <property type="match status" value="1"/>
</dbReference>
<evidence type="ECO:0000256" key="6">
    <source>
        <dbReference type="ARBA" id="ARBA00022692"/>
    </source>
</evidence>
<evidence type="ECO:0000256" key="2">
    <source>
        <dbReference type="ARBA" id="ARBA00012513"/>
    </source>
</evidence>
<dbReference type="EMBL" id="JAPFFJ010000008">
    <property type="protein sequence ID" value="KAJ6420800.1"/>
    <property type="molecule type" value="Genomic_DNA"/>
</dbReference>
<keyword evidence="8" id="KW-0418">Kinase</keyword>
<evidence type="ECO:0000256" key="11">
    <source>
        <dbReference type="ARBA" id="ARBA00023136"/>
    </source>
</evidence>
<name>A0AAD6KCA4_9ROSI</name>
<sequence>MPPFSRHQKPCSSTAFVSFYRLISTKSSHLISHESHPPVHDNVKRRRQCGCGRQILHALGGSLRRLHESKWIGCFQDDKRSRHQSGLFHDLEGIQISEKVGGDNPRIFSYAELYIGSKGFCEDEVLGSGGFGKVYRAVLPSDGTVVAVKCLAERGEQFEKTFEAELVAKVAGKLETRTPSLGTKEEDSQRLGGGVALSPRTIGDSDHSPGCEDEQCHARLALQCPTR</sequence>